<evidence type="ECO:0000313" key="3">
    <source>
        <dbReference type="Proteomes" id="UP000198869"/>
    </source>
</evidence>
<reference evidence="3" key="1">
    <citation type="submission" date="2016-10" db="EMBL/GenBank/DDBJ databases">
        <authorList>
            <person name="Varghese N."/>
            <person name="Submissions S."/>
        </authorList>
    </citation>
    <scope>NUCLEOTIDE SEQUENCE [LARGE SCALE GENOMIC DNA]</scope>
    <source>
        <strain evidence="3">DSM 17071</strain>
    </source>
</reference>
<evidence type="ECO:0000313" key="2">
    <source>
        <dbReference type="EMBL" id="SDH58772.1"/>
    </source>
</evidence>
<protein>
    <submittedName>
        <fullName evidence="2">Starch-binding associating with outer membrane</fullName>
    </submittedName>
</protein>
<dbReference type="SUPFAM" id="SSF48452">
    <property type="entry name" value="TPR-like"/>
    <property type="match status" value="1"/>
</dbReference>
<dbReference type="PROSITE" id="PS51257">
    <property type="entry name" value="PROKAR_LIPOPROTEIN"/>
    <property type="match status" value="1"/>
</dbReference>
<keyword evidence="3" id="KW-1185">Reference proteome</keyword>
<dbReference type="EMBL" id="FNDW01000001">
    <property type="protein sequence ID" value="SDH58772.1"/>
    <property type="molecule type" value="Genomic_DNA"/>
</dbReference>
<sequence>MKKIFKYISLLSIGVSILACNNFDELNTDPNSAYTTKPDALLSYAQKQLADYLNTPSVNENNFRLTMQYWQEVTYVDESNYDFVTRNISNNVWLDLYVDTMQNLVKAKSIINEYVPTATEQSTWPVTKANQLAILDIQQVFIYQTLVDTYGDIPYNESNSIESTSLPKYEKAADIYTDLISRLKNDLSKLDPSGSGFENPNDPDRSGDIFYKGNVAKWQTFGNSLLLKLAIGIADHNPSLAQSTATLAIGNGVMTSSADDCLFRYLSSSPNFNPLYENLVASNRNDFVAGKTLVDYMNASSDPRRAAYFDENVTPYKGGTIGTPSSFAVNSHIGDFAYTQTTPGVIMNYTEVAFYLAEASARWGIGVAPALAYANAVNTSLSEWGVSTTDATAYLAANPYNATNWKKSIGEQAWVAMFNQGMVSWNFYRRLDFPVLSAPSTAVSQAEGKVPVRLQYPVRETTTNPTNYAAAAASIGGDKLTTKIFWDKF</sequence>
<dbReference type="AlphaFoldDB" id="A0A1G8DMD0"/>
<dbReference type="Proteomes" id="UP000198869">
    <property type="component" value="Unassembled WGS sequence"/>
</dbReference>
<feature type="signal peptide" evidence="1">
    <location>
        <begin position="1"/>
        <end position="21"/>
    </location>
</feature>
<dbReference type="STRING" id="311334.SAMN05421846_101232"/>
<organism evidence="2 3">
    <name type="scientific">Chryseobacterium taeanense</name>
    <dbReference type="NCBI Taxonomy" id="311334"/>
    <lineage>
        <taxon>Bacteria</taxon>
        <taxon>Pseudomonadati</taxon>
        <taxon>Bacteroidota</taxon>
        <taxon>Flavobacteriia</taxon>
        <taxon>Flavobacteriales</taxon>
        <taxon>Weeksellaceae</taxon>
        <taxon>Chryseobacterium group</taxon>
        <taxon>Chryseobacterium</taxon>
    </lineage>
</organism>
<dbReference type="InterPro" id="IPR011990">
    <property type="entry name" value="TPR-like_helical_dom_sf"/>
</dbReference>
<name>A0A1G8DMD0_9FLAO</name>
<dbReference type="Gene3D" id="1.25.40.390">
    <property type="match status" value="1"/>
</dbReference>
<dbReference type="InterPro" id="IPR041662">
    <property type="entry name" value="SusD-like_2"/>
</dbReference>
<gene>
    <name evidence="2" type="ORF">SAMN05421846_101232</name>
</gene>
<proteinExistence type="predicted"/>
<dbReference type="OrthoDB" id="725917at2"/>
<feature type="chain" id="PRO_5011729967" evidence="1">
    <location>
        <begin position="22"/>
        <end position="489"/>
    </location>
</feature>
<dbReference type="RefSeq" id="WP_089853468.1">
    <property type="nucleotide sequence ID" value="NZ_FNDW01000001.1"/>
</dbReference>
<keyword evidence="1" id="KW-0732">Signal</keyword>
<accession>A0A1G8DMD0</accession>
<evidence type="ECO:0000256" key="1">
    <source>
        <dbReference type="SAM" id="SignalP"/>
    </source>
</evidence>
<dbReference type="Pfam" id="PF12771">
    <property type="entry name" value="SusD-like_2"/>
    <property type="match status" value="1"/>
</dbReference>